<dbReference type="AlphaFoldDB" id="A0A811RZU9"/>
<dbReference type="GO" id="GO:0006952">
    <property type="term" value="P:defense response"/>
    <property type="evidence" value="ECO:0007669"/>
    <property type="project" value="UniProtKB-KW"/>
</dbReference>
<dbReference type="PANTHER" id="PTHR19338">
    <property type="entry name" value="TRANSLOCASE OF INNER MITOCHONDRIAL MEMBRANE 13 HOMOLOG"/>
    <property type="match status" value="1"/>
</dbReference>
<sequence length="466" mass="52358">MESRRLADDAASNTRLPFPSLRRTSGSHSRTCPSISPAPRGAWRSRPCHSHPSARTDCGRPSCTFVNAFGVRDLSILRNRDPGASATLTTLARDLFHGGDCEGESNEGMEGFLVSAATGALKAVTLKLATLLGDEFKNIKDVRKEIKSLADELKYMHAFLEKMSEEENPDNQDKIWMANGPGGIERSKSKMEGFLVGAATGALKAVTVKLATLLGDEFKNMKDVRKEIKPLFDELNYMHAFLEKMSEEENPDNQDKIWMTDVREMSYDIEDSLDDFMICIDDDKSAKKKSLMKKCTKLLDKMKAHKRISKAIQEFKTQIKEVGDRNHRYRTGVTTTKDSHEMIDIRAQAIFKDASELVAIDEQKNELINLLIEDGSLSQHQVKVVAIVGLGGLGKTTLANQVYESLKDKFDCKAFVTVSRTPHMLEVLRTILLDISGQEYTGDMQHLMRKISDFLQDKRYARKQLL</sequence>
<evidence type="ECO:0000256" key="1">
    <source>
        <dbReference type="ARBA" id="ARBA00008894"/>
    </source>
</evidence>
<accession>A0A811RZU9</accession>
<gene>
    <name evidence="9" type="ORF">NCGR_LOCUS58698</name>
</gene>
<dbReference type="InterPro" id="IPR041118">
    <property type="entry name" value="Rx_N"/>
</dbReference>
<evidence type="ECO:0000256" key="5">
    <source>
        <dbReference type="ARBA" id="ARBA00022821"/>
    </source>
</evidence>
<dbReference type="InterPro" id="IPR027417">
    <property type="entry name" value="P-loop_NTPase"/>
</dbReference>
<dbReference type="Gene3D" id="1.20.5.4130">
    <property type="match status" value="2"/>
</dbReference>
<protein>
    <submittedName>
        <fullName evidence="9">Uncharacterized protein</fullName>
    </submittedName>
</protein>
<feature type="domain" description="NB-ARC" evidence="7">
    <location>
        <begin position="363"/>
        <end position="460"/>
    </location>
</feature>
<comment type="caution">
    <text evidence="9">The sequence shown here is derived from an EMBL/GenBank/DDBJ whole genome shotgun (WGS) entry which is preliminary data.</text>
</comment>
<feature type="domain" description="Disease resistance N-terminal" evidence="8">
    <location>
        <begin position="202"/>
        <end position="290"/>
    </location>
</feature>
<evidence type="ECO:0000256" key="3">
    <source>
        <dbReference type="ARBA" id="ARBA00022737"/>
    </source>
</evidence>
<evidence type="ECO:0000313" key="10">
    <source>
        <dbReference type="Proteomes" id="UP000604825"/>
    </source>
</evidence>
<evidence type="ECO:0000256" key="2">
    <source>
        <dbReference type="ARBA" id="ARBA00022614"/>
    </source>
</evidence>
<evidence type="ECO:0000256" key="6">
    <source>
        <dbReference type="SAM" id="MobiDB-lite"/>
    </source>
</evidence>
<dbReference type="EMBL" id="CAJGYO010000017">
    <property type="protein sequence ID" value="CAD6334600.1"/>
    <property type="molecule type" value="Genomic_DNA"/>
</dbReference>
<keyword evidence="10" id="KW-1185">Reference proteome</keyword>
<keyword evidence="2" id="KW-0433">Leucine-rich repeat</keyword>
<keyword evidence="4" id="KW-0547">Nucleotide-binding</keyword>
<feature type="region of interest" description="Disordered" evidence="6">
    <location>
        <begin position="1"/>
        <end position="57"/>
    </location>
</feature>
<dbReference type="Proteomes" id="UP000604825">
    <property type="component" value="Unassembled WGS sequence"/>
</dbReference>
<dbReference type="Pfam" id="PF00931">
    <property type="entry name" value="NB-ARC"/>
    <property type="match status" value="1"/>
</dbReference>
<dbReference type="OrthoDB" id="682754at2759"/>
<dbReference type="Gene3D" id="3.40.50.300">
    <property type="entry name" value="P-loop containing nucleotide triphosphate hydrolases"/>
    <property type="match status" value="1"/>
</dbReference>
<dbReference type="SUPFAM" id="SSF52540">
    <property type="entry name" value="P-loop containing nucleoside triphosphate hydrolases"/>
    <property type="match status" value="1"/>
</dbReference>
<dbReference type="PANTHER" id="PTHR19338:SF42">
    <property type="entry name" value="RX N-TERMINAL DOMAIN-CONTAINING PROTEIN"/>
    <property type="match status" value="1"/>
</dbReference>
<keyword evidence="5" id="KW-0611">Plant defense</keyword>
<evidence type="ECO:0000313" key="9">
    <source>
        <dbReference type="EMBL" id="CAD6334600.1"/>
    </source>
</evidence>
<reference evidence="9" key="1">
    <citation type="submission" date="2020-10" db="EMBL/GenBank/DDBJ databases">
        <authorList>
            <person name="Han B."/>
            <person name="Lu T."/>
            <person name="Zhao Q."/>
            <person name="Huang X."/>
            <person name="Zhao Y."/>
        </authorList>
    </citation>
    <scope>NUCLEOTIDE SEQUENCE</scope>
</reference>
<comment type="similarity">
    <text evidence="1">Belongs to the disease resistance NB-LRR family.</text>
</comment>
<name>A0A811RZU9_9POAL</name>
<keyword evidence="3" id="KW-0677">Repeat</keyword>
<dbReference type="GO" id="GO:0043531">
    <property type="term" value="F:ADP binding"/>
    <property type="evidence" value="ECO:0007669"/>
    <property type="project" value="InterPro"/>
</dbReference>
<evidence type="ECO:0000256" key="4">
    <source>
        <dbReference type="ARBA" id="ARBA00022741"/>
    </source>
</evidence>
<dbReference type="CDD" id="cd14798">
    <property type="entry name" value="RX-CC_like"/>
    <property type="match status" value="1"/>
</dbReference>
<feature type="compositionally biased region" description="Polar residues" evidence="6">
    <location>
        <begin position="22"/>
        <end position="34"/>
    </location>
</feature>
<proteinExistence type="inferred from homology"/>
<dbReference type="InterPro" id="IPR002182">
    <property type="entry name" value="NB-ARC"/>
</dbReference>
<evidence type="ECO:0000259" key="8">
    <source>
        <dbReference type="Pfam" id="PF18052"/>
    </source>
</evidence>
<feature type="domain" description="Disease resistance N-terminal" evidence="8">
    <location>
        <begin position="120"/>
        <end position="178"/>
    </location>
</feature>
<dbReference type="Pfam" id="PF18052">
    <property type="entry name" value="Rx_N"/>
    <property type="match status" value="2"/>
</dbReference>
<dbReference type="InterPro" id="IPR038005">
    <property type="entry name" value="RX-like_CC"/>
</dbReference>
<organism evidence="9 10">
    <name type="scientific">Miscanthus lutarioriparius</name>
    <dbReference type="NCBI Taxonomy" id="422564"/>
    <lineage>
        <taxon>Eukaryota</taxon>
        <taxon>Viridiplantae</taxon>
        <taxon>Streptophyta</taxon>
        <taxon>Embryophyta</taxon>
        <taxon>Tracheophyta</taxon>
        <taxon>Spermatophyta</taxon>
        <taxon>Magnoliopsida</taxon>
        <taxon>Liliopsida</taxon>
        <taxon>Poales</taxon>
        <taxon>Poaceae</taxon>
        <taxon>PACMAD clade</taxon>
        <taxon>Panicoideae</taxon>
        <taxon>Andropogonodae</taxon>
        <taxon>Andropogoneae</taxon>
        <taxon>Saccharinae</taxon>
        <taxon>Miscanthus</taxon>
    </lineage>
</organism>
<evidence type="ECO:0000259" key="7">
    <source>
        <dbReference type="Pfam" id="PF00931"/>
    </source>
</evidence>